<accession>A0A3G6N2Y9</accession>
<dbReference type="Proteomes" id="UP000269076">
    <property type="component" value="Chromosome"/>
</dbReference>
<gene>
    <name evidence="1" type="ORF">EG340_15450</name>
</gene>
<evidence type="ECO:0000313" key="1">
    <source>
        <dbReference type="EMBL" id="AZA62340.1"/>
    </source>
</evidence>
<dbReference type="EMBL" id="CP033928">
    <property type="protein sequence ID" value="AZA62340.1"/>
    <property type="molecule type" value="Genomic_DNA"/>
</dbReference>
<protein>
    <submittedName>
        <fullName evidence="1">Uncharacterized protein</fullName>
    </submittedName>
</protein>
<reference evidence="1 2" key="1">
    <citation type="submission" date="2018-11" db="EMBL/GenBank/DDBJ databases">
        <title>Proposal to divide the Flavobacteriaceae and reorganize its genera based on Amino Acid Identity values calculated from whole genome sequences.</title>
        <authorList>
            <person name="Nicholson A.C."/>
            <person name="Gulvik C.A."/>
            <person name="Whitney A.M."/>
            <person name="Humrighouse B.W."/>
            <person name="Bell M."/>
            <person name="Holmes B."/>
            <person name="Steigerwalt A."/>
            <person name="Villarma A."/>
            <person name="Sheth M."/>
            <person name="Batra D."/>
            <person name="Pryor J."/>
            <person name="Bernardet J.-F."/>
            <person name="Hugo C."/>
            <person name="Kampfer P."/>
            <person name="Newman J."/>
            <person name="Mcquiston J.R."/>
        </authorList>
    </citation>
    <scope>NUCLEOTIDE SEQUENCE [LARGE SCALE GENOMIC DNA]</scope>
    <source>
        <strain evidence="1 2">G0211</strain>
    </source>
</reference>
<sequence>MIDNKQRFWNYYLSLEEDFIKISRYVDFDIKNSKTFSIEFARIIMTCCQEIDGLLKLICERLDPDKPRNNIANYFEILKVSLNELKDFEVDSIKYGLTSKPFIDLSSAEHKSPDWWLANNKIKHDRINNFEEANLTNAYNAISALYIIVLFYYKVYDENGQEIYSIKRDLIPESQLFIEQISGIGTFSE</sequence>
<dbReference type="RefSeq" id="WP_123886830.1">
    <property type="nucleotide sequence ID" value="NZ_CP033928.1"/>
</dbReference>
<proteinExistence type="predicted"/>
<evidence type="ECO:0000313" key="2">
    <source>
        <dbReference type="Proteomes" id="UP000269076"/>
    </source>
</evidence>
<organism evidence="1 2">
    <name type="scientific">Chryseobacterium indoltheticum</name>
    <dbReference type="NCBI Taxonomy" id="254"/>
    <lineage>
        <taxon>Bacteria</taxon>
        <taxon>Pseudomonadati</taxon>
        <taxon>Bacteroidota</taxon>
        <taxon>Flavobacteriia</taxon>
        <taxon>Flavobacteriales</taxon>
        <taxon>Weeksellaceae</taxon>
        <taxon>Chryseobacterium group</taxon>
        <taxon>Chryseobacterium</taxon>
    </lineage>
</organism>
<name>A0A3G6N2Y9_9FLAO</name>
<dbReference type="AlphaFoldDB" id="A0A3G6N2Y9"/>